<evidence type="ECO:0000256" key="4">
    <source>
        <dbReference type="ARBA" id="ARBA00023242"/>
    </source>
</evidence>
<comment type="subcellular location">
    <subcellularLocation>
        <location evidence="1">Nucleus</location>
    </subcellularLocation>
</comment>
<comment type="similarity">
    <text evidence="2">Belongs to the HSF family.</text>
</comment>
<feature type="non-terminal residue" evidence="7">
    <location>
        <position position="173"/>
    </location>
</feature>
<accession>A0A7L0Q3F1</accession>
<organism evidence="7 8">
    <name type="scientific">Mesembrinibis cayennensis</name>
    <dbReference type="NCBI Taxonomy" id="1118748"/>
    <lineage>
        <taxon>Eukaryota</taxon>
        <taxon>Metazoa</taxon>
        <taxon>Chordata</taxon>
        <taxon>Craniata</taxon>
        <taxon>Vertebrata</taxon>
        <taxon>Euteleostomi</taxon>
        <taxon>Archelosauria</taxon>
        <taxon>Archosauria</taxon>
        <taxon>Dinosauria</taxon>
        <taxon>Saurischia</taxon>
        <taxon>Theropoda</taxon>
        <taxon>Coelurosauria</taxon>
        <taxon>Aves</taxon>
        <taxon>Neognathae</taxon>
        <taxon>Neoaves</taxon>
        <taxon>Aequornithes</taxon>
        <taxon>Pelecaniformes</taxon>
        <taxon>Threskiornithidae</taxon>
        <taxon>Mesembrinibis</taxon>
    </lineage>
</organism>
<sequence length="173" mass="18518">MEPPSPETSGASDPQEPDRRAASASPGRPGGEVAATGDAATGPRAEENAPRGWPDEALADTMRFPFSESCANTNQASARPFLENLWRIVGSRRFQSIWWGNDGKCVIIAEKLFSEEVLGRRGPLRLFEVESMGGFILQLNLHGFCEMKGDSLLSASIEELRAVAAAGSALGKV</sequence>
<keyword evidence="3" id="KW-0238">DNA-binding</keyword>
<protein>
    <submittedName>
        <fullName evidence="7">HSFY1 protein</fullName>
    </submittedName>
</protein>
<keyword evidence="4" id="KW-0539">Nucleus</keyword>
<proteinExistence type="inferred from homology"/>
<dbReference type="AlphaFoldDB" id="A0A7L0Q3F1"/>
<dbReference type="EMBL" id="VXAT01039784">
    <property type="protein sequence ID" value="NXL12827.1"/>
    <property type="molecule type" value="Genomic_DNA"/>
</dbReference>
<dbReference type="InterPro" id="IPR036390">
    <property type="entry name" value="WH_DNA-bd_sf"/>
</dbReference>
<evidence type="ECO:0000256" key="3">
    <source>
        <dbReference type="ARBA" id="ARBA00023125"/>
    </source>
</evidence>
<evidence type="ECO:0000259" key="6">
    <source>
        <dbReference type="Pfam" id="PF00447"/>
    </source>
</evidence>
<dbReference type="GO" id="GO:0005634">
    <property type="term" value="C:nucleus"/>
    <property type="evidence" value="ECO:0007669"/>
    <property type="project" value="UniProtKB-SubCell"/>
</dbReference>
<dbReference type="GO" id="GO:0043565">
    <property type="term" value="F:sequence-specific DNA binding"/>
    <property type="evidence" value="ECO:0007669"/>
    <property type="project" value="InterPro"/>
</dbReference>
<evidence type="ECO:0000256" key="1">
    <source>
        <dbReference type="ARBA" id="ARBA00004123"/>
    </source>
</evidence>
<evidence type="ECO:0000256" key="5">
    <source>
        <dbReference type="SAM" id="MobiDB-lite"/>
    </source>
</evidence>
<gene>
    <name evidence="7" type="primary">Hsfy1</name>
    <name evidence="7" type="ORF">MESCAY_R15551</name>
</gene>
<evidence type="ECO:0000313" key="7">
    <source>
        <dbReference type="EMBL" id="NXL12827.1"/>
    </source>
</evidence>
<dbReference type="SUPFAM" id="SSF46785">
    <property type="entry name" value="Winged helix' DNA-binding domain"/>
    <property type="match status" value="1"/>
</dbReference>
<feature type="domain" description="HSF-type DNA-binding" evidence="6">
    <location>
        <begin position="81"/>
        <end position="149"/>
    </location>
</feature>
<dbReference type="InterPro" id="IPR036388">
    <property type="entry name" value="WH-like_DNA-bd_sf"/>
</dbReference>
<feature type="non-terminal residue" evidence="7">
    <location>
        <position position="1"/>
    </location>
</feature>
<evidence type="ECO:0000256" key="2">
    <source>
        <dbReference type="ARBA" id="ARBA00006403"/>
    </source>
</evidence>
<dbReference type="GO" id="GO:0003700">
    <property type="term" value="F:DNA-binding transcription factor activity"/>
    <property type="evidence" value="ECO:0007669"/>
    <property type="project" value="InterPro"/>
</dbReference>
<keyword evidence="8" id="KW-1185">Reference proteome</keyword>
<dbReference type="InterPro" id="IPR000232">
    <property type="entry name" value="HSF_DNA-bd"/>
</dbReference>
<dbReference type="Proteomes" id="UP000574277">
    <property type="component" value="Unassembled WGS sequence"/>
</dbReference>
<dbReference type="Pfam" id="PF00447">
    <property type="entry name" value="HSF_DNA-bind"/>
    <property type="match status" value="1"/>
</dbReference>
<dbReference type="Gene3D" id="1.10.10.10">
    <property type="entry name" value="Winged helix-like DNA-binding domain superfamily/Winged helix DNA-binding domain"/>
    <property type="match status" value="1"/>
</dbReference>
<feature type="region of interest" description="Disordered" evidence="5">
    <location>
        <begin position="1"/>
        <end position="55"/>
    </location>
</feature>
<evidence type="ECO:0000313" key="8">
    <source>
        <dbReference type="Proteomes" id="UP000574277"/>
    </source>
</evidence>
<reference evidence="7 8" key="1">
    <citation type="submission" date="2019-09" db="EMBL/GenBank/DDBJ databases">
        <title>Bird 10,000 Genomes (B10K) Project - Family phase.</title>
        <authorList>
            <person name="Zhang G."/>
        </authorList>
    </citation>
    <scope>NUCLEOTIDE SEQUENCE [LARGE SCALE GENOMIC DNA]</scope>
    <source>
        <strain evidence="7">B10K-DU-001-44</strain>
        <tissue evidence="7">Muscle</tissue>
    </source>
</reference>
<name>A0A7L0Q3F1_9AVES</name>
<comment type="caution">
    <text evidence="7">The sequence shown here is derived from an EMBL/GenBank/DDBJ whole genome shotgun (WGS) entry which is preliminary data.</text>
</comment>